<protein>
    <submittedName>
        <fullName evidence="2">Uncharacterized protein</fullName>
    </submittedName>
</protein>
<feature type="region of interest" description="Disordered" evidence="1">
    <location>
        <begin position="60"/>
        <end position="82"/>
    </location>
</feature>
<dbReference type="Proteomes" id="UP001058381">
    <property type="component" value="Chromosome"/>
</dbReference>
<evidence type="ECO:0000313" key="2">
    <source>
        <dbReference type="EMBL" id="UXA67579.1"/>
    </source>
</evidence>
<name>A0A9Q9J3H7_9XANT</name>
<evidence type="ECO:0000313" key="3">
    <source>
        <dbReference type="Proteomes" id="UP001058381"/>
    </source>
</evidence>
<gene>
    <name evidence="2" type="ORF">M0D43_11990</name>
</gene>
<sequence>MVTLGKLVSLVERAPVHLAAHGFNAAPFACIFGNVAVPVIGETLRLRRAVGAAKNALLASSDGPGNGGRTCAQQQHERKRIT</sequence>
<organism evidence="2 3">
    <name type="scientific">Xanthomonas prunicola</name>
    <dbReference type="NCBI Taxonomy" id="2053930"/>
    <lineage>
        <taxon>Bacteria</taxon>
        <taxon>Pseudomonadati</taxon>
        <taxon>Pseudomonadota</taxon>
        <taxon>Gammaproteobacteria</taxon>
        <taxon>Lysobacterales</taxon>
        <taxon>Lysobacteraceae</taxon>
        <taxon>Xanthomonas</taxon>
    </lineage>
</organism>
<proteinExistence type="predicted"/>
<evidence type="ECO:0000256" key="1">
    <source>
        <dbReference type="SAM" id="MobiDB-lite"/>
    </source>
</evidence>
<dbReference type="AlphaFoldDB" id="A0A9Q9J3H7"/>
<accession>A0A9Q9J3H7</accession>
<dbReference type="EMBL" id="CP096142">
    <property type="protein sequence ID" value="UXA67579.1"/>
    <property type="molecule type" value="Genomic_DNA"/>
</dbReference>
<reference evidence="2" key="1">
    <citation type="submission" date="2022-04" db="EMBL/GenBank/DDBJ databases">
        <title>Xanthomonas prunicola pv. tritici, a pathogen causing a previously unreported foliar disease of wheat.</title>
        <authorList>
            <person name="Clavijo F."/>
            <person name="Curland R.D."/>
            <person name="Dill-Macky R."/>
            <person name="Pereyra S."/>
            <person name="Roman-Reyna V."/>
            <person name="Siri M.I."/>
        </authorList>
    </citation>
    <scope>NUCLEOTIDE SEQUENCE</scope>
    <source>
        <strain evidence="2">CIX249</strain>
    </source>
</reference>